<evidence type="ECO:0000256" key="14">
    <source>
        <dbReference type="ARBA" id="ARBA00029789"/>
    </source>
</evidence>
<dbReference type="GO" id="GO:0000166">
    <property type="term" value="F:nucleotide binding"/>
    <property type="evidence" value="ECO:0007669"/>
    <property type="project" value="UniProtKB-KW"/>
</dbReference>
<evidence type="ECO:0000256" key="13">
    <source>
        <dbReference type="ARBA" id="ARBA00022842"/>
    </source>
</evidence>
<evidence type="ECO:0000256" key="9">
    <source>
        <dbReference type="ARBA" id="ARBA00022679"/>
    </source>
</evidence>
<dbReference type="InterPro" id="IPR023602">
    <property type="entry name" value="Riboflavin_kinase_CTP-dep"/>
</dbReference>
<keyword evidence="13" id="KW-0460">Magnesium</keyword>
<evidence type="ECO:0000256" key="4">
    <source>
        <dbReference type="ARBA" id="ARBA00006428"/>
    </source>
</evidence>
<evidence type="ECO:0000256" key="8">
    <source>
        <dbReference type="ARBA" id="ARBA00022643"/>
    </source>
</evidence>
<keyword evidence="9" id="KW-0808">Transferase</keyword>
<dbReference type="Gene3D" id="1.10.10.10">
    <property type="entry name" value="Winged helix-like DNA-binding domain superfamily/Winged helix DNA-binding domain"/>
    <property type="match status" value="1"/>
</dbReference>
<feature type="domain" description="Riboflavin kinase" evidence="18">
    <location>
        <begin position="85"/>
        <end position="162"/>
    </location>
</feature>
<dbReference type="SUPFAM" id="SSF46785">
    <property type="entry name" value="Winged helix' DNA-binding domain"/>
    <property type="match status" value="1"/>
</dbReference>
<evidence type="ECO:0000256" key="5">
    <source>
        <dbReference type="ARBA" id="ARBA00011987"/>
    </source>
</evidence>
<dbReference type="InterPro" id="IPR039063">
    <property type="entry name" value="RibK_CTP-dep"/>
</dbReference>
<evidence type="ECO:0000259" key="18">
    <source>
        <dbReference type="Pfam" id="PF01982"/>
    </source>
</evidence>
<keyword evidence="8" id="KW-0288">FMN</keyword>
<keyword evidence="7" id="KW-0285">Flavoprotein</keyword>
<sequence length="162" mass="18611">ALLGATKNRVEISSLELAKQLETSQQTASRYLLELDKYGMITRELGIKKQLIQITGKGEDSLQVEYLQYQQIFELTNKIHFSGKIVSGMGEGKYYTKQSGYADQFKKKLDFDTFPGTLNVEIRHIEKNKLRLLKKYNAIQIDEFETDNRTFGGVKCFRATIN</sequence>
<comment type="function">
    <text evidence="2">Catalyzes the CTP-dependent phosphorylation of riboflavin (vitamin B2) to form flavin mononucleotide (FMN).</text>
</comment>
<dbReference type="PANTHER" id="PTHR40706">
    <property type="entry name" value="RIBOFLAVIN KINASE"/>
    <property type="match status" value="1"/>
</dbReference>
<evidence type="ECO:0000256" key="10">
    <source>
        <dbReference type="ARBA" id="ARBA00022723"/>
    </source>
</evidence>
<evidence type="ECO:0000256" key="7">
    <source>
        <dbReference type="ARBA" id="ARBA00022630"/>
    </source>
</evidence>
<dbReference type="GO" id="GO:0046872">
    <property type="term" value="F:metal ion binding"/>
    <property type="evidence" value="ECO:0007669"/>
    <property type="project" value="UniProtKB-KW"/>
</dbReference>
<dbReference type="InterPro" id="IPR023465">
    <property type="entry name" value="Riboflavin_kinase_dom_sf"/>
</dbReference>
<dbReference type="GO" id="GO:0008531">
    <property type="term" value="F:riboflavin kinase activity"/>
    <property type="evidence" value="ECO:0007669"/>
    <property type="project" value="InterPro"/>
</dbReference>
<evidence type="ECO:0000256" key="6">
    <source>
        <dbReference type="ARBA" id="ARBA00017394"/>
    </source>
</evidence>
<dbReference type="Pfam" id="PF01982">
    <property type="entry name" value="CTP-dep_RFKase"/>
    <property type="match status" value="1"/>
</dbReference>
<dbReference type="GO" id="GO:0009231">
    <property type="term" value="P:riboflavin biosynthetic process"/>
    <property type="evidence" value="ECO:0007669"/>
    <property type="project" value="InterPro"/>
</dbReference>
<evidence type="ECO:0000256" key="16">
    <source>
        <dbReference type="ARBA" id="ARBA00033116"/>
    </source>
</evidence>
<dbReference type="EC" id="2.7.1.161" evidence="5"/>
<feature type="non-terminal residue" evidence="19">
    <location>
        <position position="1"/>
    </location>
</feature>
<evidence type="ECO:0000256" key="2">
    <source>
        <dbReference type="ARBA" id="ARBA00003072"/>
    </source>
</evidence>
<gene>
    <name evidence="19" type="ORF">S01H4_62054</name>
</gene>
<dbReference type="AlphaFoldDB" id="X1EFC0"/>
<comment type="cofactor">
    <cofactor evidence="1">
        <name>Mg(2+)</name>
        <dbReference type="ChEBI" id="CHEBI:18420"/>
    </cofactor>
</comment>
<keyword evidence="12" id="KW-0418">Kinase</keyword>
<feature type="non-terminal residue" evidence="19">
    <location>
        <position position="162"/>
    </location>
</feature>
<comment type="caution">
    <text evidence="19">The sequence shown here is derived from an EMBL/GenBank/DDBJ whole genome shotgun (WGS) entry which is preliminary data.</text>
</comment>
<dbReference type="SUPFAM" id="SSF82114">
    <property type="entry name" value="Riboflavin kinase-like"/>
    <property type="match status" value="1"/>
</dbReference>
<evidence type="ECO:0000256" key="12">
    <source>
        <dbReference type="ARBA" id="ARBA00022777"/>
    </source>
</evidence>
<accession>X1EFC0</accession>
<evidence type="ECO:0000256" key="11">
    <source>
        <dbReference type="ARBA" id="ARBA00022741"/>
    </source>
</evidence>
<name>X1EFC0_9ZZZZ</name>
<dbReference type="PANTHER" id="PTHR40706:SF1">
    <property type="entry name" value="RIBOFLAVIN KINASE"/>
    <property type="match status" value="1"/>
</dbReference>
<organism evidence="19">
    <name type="scientific">marine sediment metagenome</name>
    <dbReference type="NCBI Taxonomy" id="412755"/>
    <lineage>
        <taxon>unclassified sequences</taxon>
        <taxon>metagenomes</taxon>
        <taxon>ecological metagenomes</taxon>
    </lineage>
</organism>
<keyword evidence="11" id="KW-0547">Nucleotide-binding</keyword>
<dbReference type="Gene3D" id="2.40.30.30">
    <property type="entry name" value="Riboflavin kinase-like"/>
    <property type="match status" value="1"/>
</dbReference>
<comment type="similarity">
    <text evidence="4">Belongs to the archaeal riboflavin kinase family.</text>
</comment>
<dbReference type="UniPathway" id="UPA00276">
    <property type="reaction ID" value="UER00929"/>
</dbReference>
<dbReference type="EMBL" id="BART01036934">
    <property type="protein sequence ID" value="GAH15849.1"/>
    <property type="molecule type" value="Genomic_DNA"/>
</dbReference>
<comment type="catalytic activity">
    <reaction evidence="17">
        <text>riboflavin + CTP = CDP + FMN + H(+)</text>
        <dbReference type="Rhea" id="RHEA:25021"/>
        <dbReference type="ChEBI" id="CHEBI:15378"/>
        <dbReference type="ChEBI" id="CHEBI:37563"/>
        <dbReference type="ChEBI" id="CHEBI:57986"/>
        <dbReference type="ChEBI" id="CHEBI:58069"/>
        <dbReference type="ChEBI" id="CHEBI:58210"/>
        <dbReference type="EC" id="2.7.1.161"/>
    </reaction>
</comment>
<dbReference type="InterPro" id="IPR036390">
    <property type="entry name" value="WH_DNA-bd_sf"/>
</dbReference>
<reference evidence="19" key="1">
    <citation type="journal article" date="2014" name="Front. Microbiol.">
        <title>High frequency of phylogenetically diverse reductive dehalogenase-homologous genes in deep subseafloor sedimentary metagenomes.</title>
        <authorList>
            <person name="Kawai M."/>
            <person name="Futagami T."/>
            <person name="Toyoda A."/>
            <person name="Takaki Y."/>
            <person name="Nishi S."/>
            <person name="Hori S."/>
            <person name="Arai W."/>
            <person name="Tsubouchi T."/>
            <person name="Morono Y."/>
            <person name="Uchiyama I."/>
            <person name="Ito T."/>
            <person name="Fujiyama A."/>
            <person name="Inagaki F."/>
            <person name="Takami H."/>
        </authorList>
    </citation>
    <scope>NUCLEOTIDE SEQUENCE</scope>
    <source>
        <strain evidence="19">Expedition CK06-06</strain>
    </source>
</reference>
<evidence type="ECO:0000313" key="19">
    <source>
        <dbReference type="EMBL" id="GAH15849.1"/>
    </source>
</evidence>
<dbReference type="GO" id="GO:0009398">
    <property type="term" value="P:FMN biosynthetic process"/>
    <property type="evidence" value="ECO:0007669"/>
    <property type="project" value="UniProtKB-UniPathway"/>
</dbReference>
<dbReference type="InterPro" id="IPR036388">
    <property type="entry name" value="WH-like_DNA-bd_sf"/>
</dbReference>
<evidence type="ECO:0000256" key="15">
    <source>
        <dbReference type="ARBA" id="ARBA00030544"/>
    </source>
</evidence>
<protein>
    <recommendedName>
        <fullName evidence="6">Riboflavin kinase</fullName>
        <ecNumber evidence="5">2.7.1.161</ecNumber>
    </recommendedName>
    <alternativeName>
        <fullName evidence="15">CTP-dependent riboflavin kinase</fullName>
    </alternativeName>
    <alternativeName>
        <fullName evidence="16">CTP:riboflavin 5'-phosphotransferase</fullName>
    </alternativeName>
    <alternativeName>
        <fullName evidence="14">Flavokinase</fullName>
    </alternativeName>
</protein>
<evidence type="ECO:0000256" key="17">
    <source>
        <dbReference type="ARBA" id="ARBA00047857"/>
    </source>
</evidence>
<evidence type="ECO:0000256" key="1">
    <source>
        <dbReference type="ARBA" id="ARBA00001946"/>
    </source>
</evidence>
<comment type="pathway">
    <text evidence="3">Cofactor biosynthesis; FMN biosynthesis; FMN from riboflavin (CTP route): step 1/1.</text>
</comment>
<keyword evidence="10" id="KW-0479">Metal-binding</keyword>
<proteinExistence type="inferred from homology"/>
<evidence type="ECO:0000256" key="3">
    <source>
        <dbReference type="ARBA" id="ARBA00005219"/>
    </source>
</evidence>